<dbReference type="EMBL" id="JBEPMO010000001">
    <property type="protein sequence ID" value="MET3730812.1"/>
    <property type="molecule type" value="Genomic_DNA"/>
</dbReference>
<evidence type="ECO:0000256" key="1">
    <source>
        <dbReference type="ARBA" id="ARBA00023015"/>
    </source>
</evidence>
<dbReference type="InterPro" id="IPR011990">
    <property type="entry name" value="TPR-like_helical_dom_sf"/>
</dbReference>
<proteinExistence type="predicted"/>
<evidence type="ECO:0000256" key="2">
    <source>
        <dbReference type="ARBA" id="ARBA00023125"/>
    </source>
</evidence>
<reference evidence="6 7" key="1">
    <citation type="submission" date="2024-06" db="EMBL/GenBank/DDBJ databases">
        <title>Genomic Encyclopedia of Type Strains, Phase IV (KMG-IV): sequencing the most valuable type-strain genomes for metagenomic binning, comparative biology and taxonomic classification.</title>
        <authorList>
            <person name="Goeker M."/>
        </authorList>
    </citation>
    <scope>NUCLEOTIDE SEQUENCE [LARGE SCALE GENOMIC DNA]</scope>
    <source>
        <strain evidence="6 7">DSM 29388</strain>
    </source>
</reference>
<dbReference type="CDD" id="cd06170">
    <property type="entry name" value="LuxR_C_like"/>
    <property type="match status" value="1"/>
</dbReference>
<gene>
    <name evidence="6" type="ORF">ABID46_000364</name>
</gene>
<dbReference type="Proteomes" id="UP001549146">
    <property type="component" value="Unassembled WGS sequence"/>
</dbReference>
<dbReference type="SMART" id="SM00421">
    <property type="entry name" value="HTH_LUXR"/>
    <property type="match status" value="1"/>
</dbReference>
<protein>
    <submittedName>
        <fullName evidence="6">ATP/maltotriose-dependent transcriptional regulator MalT</fullName>
    </submittedName>
</protein>
<evidence type="ECO:0000313" key="7">
    <source>
        <dbReference type="Proteomes" id="UP001549146"/>
    </source>
</evidence>
<feature type="transmembrane region" description="Helical" evidence="4">
    <location>
        <begin position="288"/>
        <end position="308"/>
    </location>
</feature>
<evidence type="ECO:0000313" key="6">
    <source>
        <dbReference type="EMBL" id="MET3730812.1"/>
    </source>
</evidence>
<dbReference type="InterPro" id="IPR000792">
    <property type="entry name" value="Tscrpt_reg_LuxR_C"/>
</dbReference>
<dbReference type="PRINTS" id="PR00038">
    <property type="entry name" value="HTHLUXR"/>
</dbReference>
<evidence type="ECO:0000256" key="3">
    <source>
        <dbReference type="ARBA" id="ARBA00023163"/>
    </source>
</evidence>
<keyword evidence="1" id="KW-0805">Transcription regulation</keyword>
<keyword evidence="3" id="KW-0804">Transcription</keyword>
<keyword evidence="2" id="KW-0238">DNA-binding</keyword>
<dbReference type="SUPFAM" id="SSF48452">
    <property type="entry name" value="TPR-like"/>
    <property type="match status" value="1"/>
</dbReference>
<evidence type="ECO:0000259" key="5">
    <source>
        <dbReference type="PROSITE" id="PS50043"/>
    </source>
</evidence>
<organism evidence="6 7">
    <name type="scientific">Moheibacter stercoris</name>
    <dbReference type="NCBI Taxonomy" id="1628251"/>
    <lineage>
        <taxon>Bacteria</taxon>
        <taxon>Pseudomonadati</taxon>
        <taxon>Bacteroidota</taxon>
        <taxon>Flavobacteriia</taxon>
        <taxon>Flavobacteriales</taxon>
        <taxon>Weeksellaceae</taxon>
        <taxon>Moheibacter</taxon>
    </lineage>
</organism>
<dbReference type="SUPFAM" id="SSF46894">
    <property type="entry name" value="C-terminal effector domain of the bipartite response regulators"/>
    <property type="match status" value="1"/>
</dbReference>
<dbReference type="PANTHER" id="PTHR44688:SF16">
    <property type="entry name" value="DNA-BINDING TRANSCRIPTIONAL ACTIVATOR DEVR_DOSR"/>
    <property type="match status" value="1"/>
</dbReference>
<dbReference type="PROSITE" id="PS50043">
    <property type="entry name" value="HTH_LUXR_2"/>
    <property type="match status" value="1"/>
</dbReference>
<feature type="domain" description="HTH luxR-type" evidence="5">
    <location>
        <begin position="344"/>
        <end position="401"/>
    </location>
</feature>
<dbReference type="Gene3D" id="1.25.40.10">
    <property type="entry name" value="Tetratricopeptide repeat domain"/>
    <property type="match status" value="1"/>
</dbReference>
<dbReference type="Pfam" id="PF00196">
    <property type="entry name" value="GerE"/>
    <property type="match status" value="1"/>
</dbReference>
<dbReference type="InterPro" id="IPR016032">
    <property type="entry name" value="Sig_transdc_resp-reg_C-effctor"/>
</dbReference>
<keyword evidence="4" id="KW-1133">Transmembrane helix</keyword>
<dbReference type="PANTHER" id="PTHR44688">
    <property type="entry name" value="DNA-BINDING TRANSCRIPTIONAL ACTIVATOR DEVR_DOSR"/>
    <property type="match status" value="1"/>
</dbReference>
<keyword evidence="4" id="KW-0812">Transmembrane</keyword>
<dbReference type="Gene3D" id="1.10.10.10">
    <property type="entry name" value="Winged helix-like DNA-binding domain superfamily/Winged helix DNA-binding domain"/>
    <property type="match status" value="1"/>
</dbReference>
<keyword evidence="7" id="KW-1185">Reference proteome</keyword>
<keyword evidence="4" id="KW-0472">Membrane</keyword>
<dbReference type="RefSeq" id="WP_354506336.1">
    <property type="nucleotide sequence ID" value="NZ_JBEPMO010000001.1"/>
</dbReference>
<accession>A0ABV2LQG9</accession>
<dbReference type="InterPro" id="IPR036388">
    <property type="entry name" value="WH-like_DNA-bd_sf"/>
</dbReference>
<name>A0ABV2LQG9_9FLAO</name>
<comment type="caution">
    <text evidence="6">The sequence shown here is derived from an EMBL/GenBank/DDBJ whole genome shotgun (WGS) entry which is preliminary data.</text>
</comment>
<sequence length="401" mass="47098">MRGSLLFIILTLLSNLIFCQTISTENLQKEILKLNNEQKYDQSIIELDKIINSDDSQPIDIYNAYLQKALTYKRIFNYAEVLENLNLAKIWANQSPIKEKANSRIKVEELFIHFDMLKFNDVEEVLSSITPQDIANLDPETHAFYIGLLAVMNMRQNKFKEAEKQLNESIAILQQHSPKDLPNIYRKKISLYGSLNNEEKALEAYNLGVEYAEKYNTGVYKIGIHDAMSKYYMEKEDYKQAMHYHLIAVEEFNRYNISSANNKLKVLERDLLSERKDMEIKYEKRIRIAMIALVVILSAFLIVLFKLFRLNRVKRSISESENKRMREELEKISKSIHEKGETKNLINNQNFTERQLQIIELVKQGKTNKEIGSQLFISENTVKYHLKIIYQTLGIENRYDL</sequence>
<evidence type="ECO:0000256" key="4">
    <source>
        <dbReference type="SAM" id="Phobius"/>
    </source>
</evidence>